<sequence length="54" mass="5983">MRWAELLGWRIGGGMLGEFVGLDHQIIFGAMLPPSRGFKVCTKSGCSDMQQKLK</sequence>
<evidence type="ECO:0000313" key="1">
    <source>
        <dbReference type="EMBL" id="EDO04892.1"/>
    </source>
</evidence>
<proteinExistence type="predicted"/>
<reference evidence="1" key="1">
    <citation type="submission" date="2005-06" db="EMBL/GenBank/DDBJ databases">
        <authorList>
            <consortium name="The Genome Sequencing Platform"/>
            <consortium name="The Genome Assembly Team"/>
            <person name="Lander E."/>
            <person name="Birren B."/>
            <person name="Cuomo C."/>
        </authorList>
    </citation>
    <scope>NUCLEOTIDE SEQUENCE</scope>
    <source>
        <strain evidence="1">1980</strain>
    </source>
</reference>
<reference evidence="1" key="2">
    <citation type="submission" date="2007-08" db="EMBL/GenBank/DDBJ databases">
        <title>Annotation of the Sclerotinia sclerotiorum 1980 genome.</title>
        <authorList>
            <consortium name="The Broad Institute Genome Sequencing Platform"/>
            <person name="Birren B."/>
            <person name="Galagan J."/>
            <person name="Lander E."/>
            <person name="Devon K."/>
            <person name="Nusbaum C."/>
            <person name="Cuomo C."/>
            <person name="Jaffe D."/>
            <person name="Butler J."/>
            <person name="Alvarez P."/>
            <person name="Gnerre S."/>
            <person name="Grabherr M."/>
            <person name="Kleber M."/>
            <person name="Mauceli E."/>
            <person name="Brockman W."/>
            <person name="Rounsley S."/>
            <person name="Young S."/>
            <person name="LaButti K."/>
            <person name="Pushparaj V."/>
            <person name="DeCaprio D."/>
            <person name="Crawford M."/>
            <person name="Koehrsen M."/>
            <person name="Engels R."/>
            <person name="Montgomery P."/>
            <person name="Pearson M."/>
            <person name="Howarth C."/>
            <person name="Yandava C."/>
            <person name="Kodira C."/>
            <person name="Zeng Q."/>
            <person name="Alvarado L."/>
            <person name="O'Leary S."/>
            <person name="Dickman M.B."/>
            <person name="Kohn L."/>
            <person name="Rollins J."/>
        </authorList>
    </citation>
    <scope>NUCLEOTIDE SEQUENCE</scope>
    <source>
        <strain evidence="1">1980</strain>
    </source>
</reference>
<name>A7EPX6_SCLS1</name>
<dbReference type="Proteomes" id="UP000001312">
    <property type="component" value="Unassembled WGS sequence"/>
</dbReference>
<organism evidence="1 2">
    <name type="scientific">Sclerotinia sclerotiorum (strain ATCC 18683 / 1980 / Ss-1)</name>
    <name type="common">White mold</name>
    <name type="synonym">Whetzelinia sclerotiorum</name>
    <dbReference type="NCBI Taxonomy" id="665079"/>
    <lineage>
        <taxon>Eukaryota</taxon>
        <taxon>Fungi</taxon>
        <taxon>Dikarya</taxon>
        <taxon>Ascomycota</taxon>
        <taxon>Pezizomycotina</taxon>
        <taxon>Leotiomycetes</taxon>
        <taxon>Helotiales</taxon>
        <taxon>Sclerotiniaceae</taxon>
        <taxon>Sclerotinia</taxon>
    </lineage>
</organism>
<accession>A7EPX6</accession>
<evidence type="ECO:0000313" key="2">
    <source>
        <dbReference type="Proteomes" id="UP000001312"/>
    </source>
</evidence>
<dbReference type="InParanoid" id="A7EPX6"/>
<dbReference type="GeneID" id="5487986"/>
<dbReference type="KEGG" id="ssl:SS1G_07375"/>
<keyword evidence="2" id="KW-1185">Reference proteome</keyword>
<dbReference type="RefSeq" id="XP_001591929.1">
    <property type="nucleotide sequence ID" value="XM_001591879.1"/>
</dbReference>
<dbReference type="HOGENOM" id="CLU_3051799_0_0_1"/>
<gene>
    <name evidence="1" type="ORF">SS1G_07375</name>
</gene>
<dbReference type="EMBL" id="CH476629">
    <property type="protein sequence ID" value="EDO04892.1"/>
    <property type="molecule type" value="Genomic_DNA"/>
</dbReference>
<protein>
    <submittedName>
        <fullName evidence="1">Uncharacterized protein</fullName>
    </submittedName>
</protein>
<dbReference type="AlphaFoldDB" id="A7EPX6"/>